<proteinExistence type="predicted"/>
<dbReference type="VEuPathDB" id="FungiDB:H257_01283"/>
<sequence>MDFKPPTAPHAVAPPVFACLSLNRSDRIRLIHFPPEAVQWVKGAILESKWSGGIQSTQVYAGNSYEFKLSGYPWDGNGSDATTSRRLMLCILRTLKMHGFHLVTATDMSRSEYDKDTLIFRLLEPSPVPPNMFSISLNTSDKLRLIDAPPELDVVVSECITKHWYEGLQRVQPYGPGCTEFKLRGYPWSGESSDAVRARLFVMNLLSVLEANGWRLYASIDMSTGDADKDSWFFEAIASP</sequence>
<dbReference type="Proteomes" id="UP000265716">
    <property type="component" value="Unassembled WGS sequence"/>
</dbReference>
<evidence type="ECO:0000313" key="5">
    <source>
        <dbReference type="Proteomes" id="UP000265427"/>
    </source>
</evidence>
<dbReference type="AlphaFoldDB" id="A0A397BGN7"/>
<evidence type="ECO:0000313" key="6">
    <source>
        <dbReference type="Proteomes" id="UP000265716"/>
    </source>
</evidence>
<evidence type="ECO:0000313" key="1">
    <source>
        <dbReference type="EMBL" id="RHX97327.1"/>
    </source>
</evidence>
<dbReference type="Proteomes" id="UP000266239">
    <property type="component" value="Unassembled WGS sequence"/>
</dbReference>
<evidence type="ECO:0000313" key="7">
    <source>
        <dbReference type="Proteomes" id="UP000266196"/>
    </source>
</evidence>
<reference evidence="5 6" key="1">
    <citation type="submission" date="2018-08" db="EMBL/GenBank/DDBJ databases">
        <title>Aphanomyces genome sequencing and annotation.</title>
        <authorList>
            <person name="Minardi D."/>
            <person name="Oidtmann B."/>
            <person name="Van Der Giezen M."/>
            <person name="Studholme D.J."/>
        </authorList>
    </citation>
    <scope>NUCLEOTIDE SEQUENCE [LARGE SCALE GENOMIC DNA]</scope>
    <source>
        <strain evidence="4 7">197901</strain>
        <strain evidence="2 5">Kv</strain>
        <strain evidence="3 6">SA</strain>
        <strain evidence="1 8">Yx</strain>
    </source>
</reference>
<gene>
    <name evidence="1" type="ORF">DYB25_003282</name>
    <name evidence="4" type="ORF">DYB31_007011</name>
    <name evidence="2" type="ORF">DYB36_005017</name>
    <name evidence="3" type="ORF">DYB38_013318</name>
</gene>
<dbReference type="EMBL" id="QUTE01010209">
    <property type="protein sequence ID" value="RHZ14785.1"/>
    <property type="molecule type" value="Genomic_DNA"/>
</dbReference>
<evidence type="ECO:0000313" key="8">
    <source>
        <dbReference type="Proteomes" id="UP000266239"/>
    </source>
</evidence>
<name>A0A397BGN7_APHAT</name>
<dbReference type="Proteomes" id="UP000266196">
    <property type="component" value="Unassembled WGS sequence"/>
</dbReference>
<evidence type="ECO:0000313" key="2">
    <source>
        <dbReference type="EMBL" id="RHY18060.1"/>
    </source>
</evidence>
<comment type="caution">
    <text evidence="2">The sequence shown here is derived from an EMBL/GenBank/DDBJ whole genome shotgun (WGS) entry which is preliminary data.</text>
</comment>
<accession>A0A397BGN7</accession>
<dbReference type="Proteomes" id="UP000265427">
    <property type="component" value="Unassembled WGS sequence"/>
</dbReference>
<dbReference type="EMBL" id="QUSZ01003548">
    <property type="protein sequence ID" value="RHY18060.1"/>
    <property type="molecule type" value="Genomic_DNA"/>
</dbReference>
<evidence type="ECO:0000313" key="3">
    <source>
        <dbReference type="EMBL" id="RHY43332.1"/>
    </source>
</evidence>
<dbReference type="EMBL" id="QUTC01008605">
    <property type="protein sequence ID" value="RHY43332.1"/>
    <property type="molecule type" value="Genomic_DNA"/>
</dbReference>
<dbReference type="PANTHER" id="PTHR38696">
    <property type="entry name" value="MEDIATOR OF RNA POLYMERASE II TRANSCRIPTION SUBUNIT 13"/>
    <property type="match status" value="1"/>
</dbReference>
<protein>
    <submittedName>
        <fullName evidence="2">Uncharacterized protein</fullName>
    </submittedName>
</protein>
<dbReference type="PANTHER" id="PTHR38696:SF1">
    <property type="entry name" value="MEDIATOR OF RNA POLYMERASE II TRANSCRIPTION SUBUNIT 13"/>
    <property type="match status" value="1"/>
</dbReference>
<organism evidence="2 5">
    <name type="scientific">Aphanomyces astaci</name>
    <name type="common">Crayfish plague agent</name>
    <dbReference type="NCBI Taxonomy" id="112090"/>
    <lineage>
        <taxon>Eukaryota</taxon>
        <taxon>Sar</taxon>
        <taxon>Stramenopiles</taxon>
        <taxon>Oomycota</taxon>
        <taxon>Saprolegniomycetes</taxon>
        <taxon>Saprolegniales</taxon>
        <taxon>Verrucalvaceae</taxon>
        <taxon>Aphanomyces</taxon>
    </lineage>
</organism>
<evidence type="ECO:0000313" key="4">
    <source>
        <dbReference type="EMBL" id="RHZ14785.1"/>
    </source>
</evidence>
<dbReference type="EMBL" id="QUTA01012789">
    <property type="protein sequence ID" value="RHX97327.1"/>
    <property type="molecule type" value="Genomic_DNA"/>
</dbReference>